<dbReference type="AlphaFoldDB" id="A0A8T8X114"/>
<keyword evidence="1" id="KW-0812">Transmembrane</keyword>
<feature type="transmembrane region" description="Helical" evidence="1">
    <location>
        <begin position="36"/>
        <end position="61"/>
    </location>
</feature>
<protein>
    <submittedName>
        <fullName evidence="2">Uncharacterized protein</fullName>
    </submittedName>
</protein>
<keyword evidence="3" id="KW-1185">Reference proteome</keyword>
<accession>A0A8T8X114</accession>
<sequence length="97" mass="11430">METGALLACLLFFWKGILHLREDFTLIKSLLCCFMHHLHTPCLCVFVLFYFFLLLSNVFLLKIDRFSAFLRVHFHESVPIITTNVCNWGKALTWVYT</sequence>
<dbReference type="EMBL" id="KZ824793">
    <property type="protein sequence ID" value="RAH81828.1"/>
    <property type="molecule type" value="Genomic_DNA"/>
</dbReference>
<organism evidence="2 3">
    <name type="scientific">Aspergillus japonicus CBS 114.51</name>
    <dbReference type="NCBI Taxonomy" id="1448312"/>
    <lineage>
        <taxon>Eukaryota</taxon>
        <taxon>Fungi</taxon>
        <taxon>Dikarya</taxon>
        <taxon>Ascomycota</taxon>
        <taxon>Pezizomycotina</taxon>
        <taxon>Eurotiomycetes</taxon>
        <taxon>Eurotiomycetidae</taxon>
        <taxon>Eurotiales</taxon>
        <taxon>Aspergillaceae</taxon>
        <taxon>Aspergillus</taxon>
        <taxon>Aspergillus subgen. Circumdati</taxon>
    </lineage>
</organism>
<reference evidence="2 3" key="1">
    <citation type="submission" date="2018-02" db="EMBL/GenBank/DDBJ databases">
        <title>The genomes of Aspergillus section Nigri reveals drivers in fungal speciation.</title>
        <authorList>
            <consortium name="DOE Joint Genome Institute"/>
            <person name="Vesth T.C."/>
            <person name="Nybo J."/>
            <person name="Theobald S."/>
            <person name="Brandl J."/>
            <person name="Frisvad J.C."/>
            <person name="Nielsen K.F."/>
            <person name="Lyhne E.K."/>
            <person name="Kogle M.E."/>
            <person name="Kuo A."/>
            <person name="Riley R."/>
            <person name="Clum A."/>
            <person name="Nolan M."/>
            <person name="Lipzen A."/>
            <person name="Salamov A."/>
            <person name="Henrissat B."/>
            <person name="Wiebenga A."/>
            <person name="De vries R.P."/>
            <person name="Grigoriev I.V."/>
            <person name="Mortensen U.H."/>
            <person name="Andersen M.R."/>
            <person name="Baker S.E."/>
        </authorList>
    </citation>
    <scope>NUCLEOTIDE SEQUENCE [LARGE SCALE GENOMIC DNA]</scope>
    <source>
        <strain evidence="2 3">CBS 114.51</strain>
    </source>
</reference>
<dbReference type="Proteomes" id="UP000249497">
    <property type="component" value="Unassembled WGS sequence"/>
</dbReference>
<proteinExistence type="predicted"/>
<evidence type="ECO:0000313" key="2">
    <source>
        <dbReference type="EMBL" id="RAH81828.1"/>
    </source>
</evidence>
<dbReference type="GeneID" id="37181513"/>
<gene>
    <name evidence="2" type="ORF">BO86DRAFT_94185</name>
</gene>
<keyword evidence="1" id="KW-0472">Membrane</keyword>
<keyword evidence="1" id="KW-1133">Transmembrane helix</keyword>
<dbReference type="RefSeq" id="XP_025527722.1">
    <property type="nucleotide sequence ID" value="XM_025677820.1"/>
</dbReference>
<evidence type="ECO:0000313" key="3">
    <source>
        <dbReference type="Proteomes" id="UP000249497"/>
    </source>
</evidence>
<name>A0A8T8X114_ASPJA</name>
<evidence type="ECO:0000256" key="1">
    <source>
        <dbReference type="SAM" id="Phobius"/>
    </source>
</evidence>